<evidence type="ECO:0000256" key="10">
    <source>
        <dbReference type="ARBA" id="ARBA00050570"/>
    </source>
</evidence>
<feature type="binding site" evidence="19">
    <location>
        <begin position="176"/>
        <end position="177"/>
    </location>
    <ligand>
        <name>ATP</name>
        <dbReference type="ChEBI" id="CHEBI:30616"/>
    </ligand>
</feature>
<dbReference type="Gene3D" id="3.30.2130.30">
    <property type="match status" value="1"/>
</dbReference>
<comment type="pathway">
    <text evidence="2 19">Cofactor biosynthesis; thiamine diphosphate biosynthesis.</text>
</comment>
<dbReference type="GO" id="GO:0005524">
    <property type="term" value="F:ATP binding"/>
    <property type="evidence" value="ECO:0007669"/>
    <property type="project" value="UniProtKB-UniRule"/>
</dbReference>
<accession>A0A926D3N6</accession>
<dbReference type="GO" id="GO:0002937">
    <property type="term" value="P:tRNA 4-thiouridine biosynthesis"/>
    <property type="evidence" value="ECO:0007669"/>
    <property type="project" value="TreeGrafter"/>
</dbReference>
<keyword evidence="6 19" id="KW-0547">Nucleotide-binding</keyword>
<feature type="binding site" evidence="19">
    <location>
        <position position="280"/>
    </location>
    <ligand>
        <name>ATP</name>
        <dbReference type="ChEBI" id="CHEBI:30616"/>
    </ligand>
</feature>
<dbReference type="InterPro" id="IPR050102">
    <property type="entry name" value="tRNA_sulfurtransferase_ThiI"/>
</dbReference>
<evidence type="ECO:0000256" key="4">
    <source>
        <dbReference type="ARBA" id="ARBA00022555"/>
    </source>
</evidence>
<keyword evidence="22" id="KW-1185">Reference proteome</keyword>
<comment type="function">
    <text evidence="12 19">Catalyzes the ATP-dependent transfer of a sulfur to tRNA to produce 4-thiouridine in position 8 of tRNAs, which functions as a near-UV photosensor. Also catalyzes the transfer of sulfur to the sulfur carrier protein ThiS, forming ThiS-thiocarboxylate. This is a step in the synthesis of thiazole, in the thiamine biosynthesis pathway. The sulfur is donated as persulfide by IscS.</text>
</comment>
<dbReference type="NCBIfam" id="TIGR00342">
    <property type="entry name" value="tRNA uracil 4-sulfurtransferase ThiI"/>
    <property type="match status" value="1"/>
</dbReference>
<keyword evidence="4 19" id="KW-0820">tRNA-binding</keyword>
<dbReference type="GO" id="GO:0140741">
    <property type="term" value="F:tRNA-uracil-4 sulfurtransferase activity"/>
    <property type="evidence" value="ECO:0007669"/>
    <property type="project" value="UniProtKB-EC"/>
</dbReference>
<evidence type="ECO:0000256" key="15">
    <source>
        <dbReference type="ARBA" id="ARBA00071867"/>
    </source>
</evidence>
<dbReference type="GO" id="GO:0004810">
    <property type="term" value="F:CCA tRNA nucleotidyltransferase activity"/>
    <property type="evidence" value="ECO:0007669"/>
    <property type="project" value="InterPro"/>
</dbReference>
<dbReference type="CDD" id="cd01712">
    <property type="entry name" value="PPase_ThiI"/>
    <property type="match status" value="1"/>
</dbReference>
<dbReference type="InterPro" id="IPR003720">
    <property type="entry name" value="tRNA_STrfase"/>
</dbReference>
<organism evidence="21 22">
    <name type="scientific">Gehongia tenuis</name>
    <dbReference type="NCBI Taxonomy" id="2763655"/>
    <lineage>
        <taxon>Bacteria</taxon>
        <taxon>Bacillati</taxon>
        <taxon>Bacillota</taxon>
        <taxon>Clostridia</taxon>
        <taxon>Christensenellales</taxon>
        <taxon>Christensenellaceae</taxon>
        <taxon>Gehongia</taxon>
    </lineage>
</organism>
<dbReference type="SMART" id="SM00981">
    <property type="entry name" value="THUMP"/>
    <property type="match status" value="1"/>
</dbReference>
<evidence type="ECO:0000259" key="20">
    <source>
        <dbReference type="PROSITE" id="PS51165"/>
    </source>
</evidence>
<name>A0A926D3N6_9FIRM</name>
<evidence type="ECO:0000256" key="7">
    <source>
        <dbReference type="ARBA" id="ARBA00022840"/>
    </source>
</evidence>
<dbReference type="Proteomes" id="UP000623172">
    <property type="component" value="Unassembled WGS sequence"/>
</dbReference>
<gene>
    <name evidence="19 21" type="primary">thiI</name>
    <name evidence="21" type="ORF">H8696_02155</name>
</gene>
<evidence type="ECO:0000256" key="18">
    <source>
        <dbReference type="ARBA" id="ARBA00080570"/>
    </source>
</evidence>
<dbReference type="SUPFAM" id="SSF143437">
    <property type="entry name" value="THUMP domain-like"/>
    <property type="match status" value="1"/>
</dbReference>
<comment type="similarity">
    <text evidence="13 19">Belongs to the ThiI family.</text>
</comment>
<dbReference type="InterPro" id="IPR049961">
    <property type="entry name" value="ThiI_N"/>
</dbReference>
<comment type="subcellular location">
    <subcellularLocation>
        <location evidence="1 19">Cytoplasm</location>
    </subcellularLocation>
</comment>
<comment type="catalytic activity">
    <reaction evidence="11 19">
        <text>[ThiS sulfur-carrier protein]-C-terminal Gly-Gly-AMP + S-sulfanyl-L-cysteinyl-[cysteine desulfurase] + AH2 = [ThiS sulfur-carrier protein]-C-terminal-Gly-aminoethanethioate + L-cysteinyl-[cysteine desulfurase] + A + AMP + 2 H(+)</text>
        <dbReference type="Rhea" id="RHEA:43340"/>
        <dbReference type="Rhea" id="RHEA-COMP:12157"/>
        <dbReference type="Rhea" id="RHEA-COMP:12158"/>
        <dbReference type="Rhea" id="RHEA-COMP:12910"/>
        <dbReference type="Rhea" id="RHEA-COMP:19908"/>
        <dbReference type="ChEBI" id="CHEBI:13193"/>
        <dbReference type="ChEBI" id="CHEBI:15378"/>
        <dbReference type="ChEBI" id="CHEBI:17499"/>
        <dbReference type="ChEBI" id="CHEBI:29950"/>
        <dbReference type="ChEBI" id="CHEBI:61963"/>
        <dbReference type="ChEBI" id="CHEBI:90618"/>
        <dbReference type="ChEBI" id="CHEBI:232372"/>
        <dbReference type="ChEBI" id="CHEBI:456215"/>
    </reaction>
</comment>
<dbReference type="InterPro" id="IPR014729">
    <property type="entry name" value="Rossmann-like_a/b/a_fold"/>
</dbReference>
<keyword evidence="8 19" id="KW-0694">RNA-binding</keyword>
<evidence type="ECO:0000256" key="19">
    <source>
        <dbReference type="HAMAP-Rule" id="MF_00021"/>
    </source>
</evidence>
<dbReference type="PANTHER" id="PTHR43209">
    <property type="entry name" value="TRNA SULFURTRANSFERASE"/>
    <property type="match status" value="1"/>
</dbReference>
<proteinExistence type="inferred from homology"/>
<dbReference type="GO" id="GO:0000049">
    <property type="term" value="F:tRNA binding"/>
    <property type="evidence" value="ECO:0007669"/>
    <property type="project" value="UniProtKB-UniRule"/>
</dbReference>
<dbReference type="PANTHER" id="PTHR43209:SF1">
    <property type="entry name" value="TRNA SULFURTRANSFERASE"/>
    <property type="match status" value="1"/>
</dbReference>
<dbReference type="GO" id="GO:0009228">
    <property type="term" value="P:thiamine biosynthetic process"/>
    <property type="evidence" value="ECO:0007669"/>
    <property type="project" value="UniProtKB-KW"/>
</dbReference>
<dbReference type="CDD" id="cd11716">
    <property type="entry name" value="THUMP_ThiI"/>
    <property type="match status" value="1"/>
</dbReference>
<evidence type="ECO:0000256" key="1">
    <source>
        <dbReference type="ARBA" id="ARBA00004496"/>
    </source>
</evidence>
<dbReference type="Pfam" id="PF22025">
    <property type="entry name" value="ThiI_fer"/>
    <property type="match status" value="1"/>
</dbReference>
<evidence type="ECO:0000256" key="3">
    <source>
        <dbReference type="ARBA" id="ARBA00022490"/>
    </source>
</evidence>
<dbReference type="SUPFAM" id="SSF52402">
    <property type="entry name" value="Adenine nucleotide alpha hydrolases-like"/>
    <property type="match status" value="1"/>
</dbReference>
<dbReference type="GO" id="GO:0052837">
    <property type="term" value="P:thiazole biosynthetic process"/>
    <property type="evidence" value="ECO:0007669"/>
    <property type="project" value="TreeGrafter"/>
</dbReference>
<evidence type="ECO:0000313" key="22">
    <source>
        <dbReference type="Proteomes" id="UP000623172"/>
    </source>
</evidence>
<reference evidence="21" key="1">
    <citation type="submission" date="2020-08" db="EMBL/GenBank/DDBJ databases">
        <title>Genome public.</title>
        <authorList>
            <person name="Liu C."/>
            <person name="Sun Q."/>
        </authorList>
    </citation>
    <scope>NUCLEOTIDE SEQUENCE</scope>
    <source>
        <strain evidence="21">NSJ-53</strain>
    </source>
</reference>
<evidence type="ECO:0000256" key="14">
    <source>
        <dbReference type="ARBA" id="ARBA00066827"/>
    </source>
</evidence>
<dbReference type="PROSITE" id="PS51165">
    <property type="entry name" value="THUMP"/>
    <property type="match status" value="1"/>
</dbReference>
<dbReference type="HAMAP" id="MF_00021">
    <property type="entry name" value="ThiI"/>
    <property type="match status" value="1"/>
</dbReference>
<dbReference type="EC" id="2.8.1.4" evidence="14 19"/>
<evidence type="ECO:0000256" key="13">
    <source>
        <dbReference type="ARBA" id="ARBA00061472"/>
    </source>
</evidence>
<evidence type="ECO:0000256" key="12">
    <source>
        <dbReference type="ARBA" id="ARBA00058382"/>
    </source>
</evidence>
<dbReference type="Gene3D" id="3.40.50.620">
    <property type="entry name" value="HUPs"/>
    <property type="match status" value="1"/>
</dbReference>
<sequence length="382" mass="41796">MEQILLARYVEIHLKGLNRPFFEKKLVENMEKALGGDGTVERAQGRIYVRGFSDGGKAARAVSRVFGVHSVSLAWEMDKDLDQIADKIVELLGKEVPGTFKIKARRSDKTFSLNSMQLNQELGFRVLTRLPGFTVDVHQPRYAVGVEIRERAYVYLDAVPGVGGMPTGTSGRVAVLLSGGIDSPVAAWRMAKRGVTLTAVHFESPPYTSARARSKVVDLAKIVSTYSGPVRLFVVPFTDVQTTIYEKCPDSQLTLITRRFMMRIAEAIAKKDGAAALVTGESLAQVASQTLESLAATDQVVGMPVFRPLIAMDKMEIMDEAKAIGTYDTSILPYEDCCTVFLPRHPSTHPKLAAIEAGERDLDVEALVNAALAKAELVEVRP</sequence>
<feature type="domain" description="THUMP" evidence="20">
    <location>
        <begin position="56"/>
        <end position="158"/>
    </location>
</feature>
<evidence type="ECO:0000256" key="6">
    <source>
        <dbReference type="ARBA" id="ARBA00022741"/>
    </source>
</evidence>
<evidence type="ECO:0000256" key="11">
    <source>
        <dbReference type="ARBA" id="ARBA00052330"/>
    </source>
</evidence>
<keyword evidence="7 19" id="KW-0067">ATP-binding</keyword>
<dbReference type="InterPro" id="IPR049962">
    <property type="entry name" value="THUMP_ThiI"/>
</dbReference>
<dbReference type="AlphaFoldDB" id="A0A926D3N6"/>
<feature type="binding site" evidence="19">
    <location>
        <begin position="201"/>
        <end position="202"/>
    </location>
    <ligand>
        <name>ATP</name>
        <dbReference type="ChEBI" id="CHEBI:30616"/>
    </ligand>
</feature>
<feature type="binding site" evidence="19">
    <location>
        <position position="258"/>
    </location>
    <ligand>
        <name>ATP</name>
        <dbReference type="ChEBI" id="CHEBI:30616"/>
    </ligand>
</feature>
<evidence type="ECO:0000256" key="8">
    <source>
        <dbReference type="ARBA" id="ARBA00022884"/>
    </source>
</evidence>
<dbReference type="GO" id="GO:0009229">
    <property type="term" value="P:thiamine diphosphate biosynthetic process"/>
    <property type="evidence" value="ECO:0007669"/>
    <property type="project" value="UniProtKB-UniRule"/>
</dbReference>
<evidence type="ECO:0000256" key="16">
    <source>
        <dbReference type="ARBA" id="ARBA00075337"/>
    </source>
</evidence>
<dbReference type="InterPro" id="IPR020536">
    <property type="entry name" value="ThiI_AANH"/>
</dbReference>
<evidence type="ECO:0000256" key="17">
    <source>
        <dbReference type="ARBA" id="ARBA00077849"/>
    </source>
</evidence>
<evidence type="ECO:0000256" key="2">
    <source>
        <dbReference type="ARBA" id="ARBA00004948"/>
    </source>
</evidence>
<keyword evidence="3 19" id="KW-0963">Cytoplasm</keyword>
<keyword evidence="9 19" id="KW-0784">Thiamine biosynthesis</keyword>
<evidence type="ECO:0000256" key="5">
    <source>
        <dbReference type="ARBA" id="ARBA00022679"/>
    </source>
</evidence>
<dbReference type="InterPro" id="IPR054173">
    <property type="entry name" value="ThiI_fer"/>
</dbReference>
<dbReference type="Pfam" id="PF02926">
    <property type="entry name" value="THUMP"/>
    <property type="match status" value="1"/>
</dbReference>
<comment type="catalytic activity">
    <reaction evidence="10 19">
        <text>[ThiI sulfur-carrier protein]-S-sulfanyl-L-cysteine + a uridine in tRNA + 2 reduced [2Fe-2S]-[ferredoxin] + ATP + H(+) = [ThiI sulfur-carrier protein]-L-cysteine + a 4-thiouridine in tRNA + 2 oxidized [2Fe-2S]-[ferredoxin] + AMP + diphosphate</text>
        <dbReference type="Rhea" id="RHEA:24176"/>
        <dbReference type="Rhea" id="RHEA-COMP:10000"/>
        <dbReference type="Rhea" id="RHEA-COMP:10001"/>
        <dbReference type="Rhea" id="RHEA-COMP:13337"/>
        <dbReference type="Rhea" id="RHEA-COMP:13338"/>
        <dbReference type="Rhea" id="RHEA-COMP:13339"/>
        <dbReference type="Rhea" id="RHEA-COMP:13340"/>
        <dbReference type="ChEBI" id="CHEBI:15378"/>
        <dbReference type="ChEBI" id="CHEBI:29950"/>
        <dbReference type="ChEBI" id="CHEBI:30616"/>
        <dbReference type="ChEBI" id="CHEBI:33019"/>
        <dbReference type="ChEBI" id="CHEBI:33737"/>
        <dbReference type="ChEBI" id="CHEBI:33738"/>
        <dbReference type="ChEBI" id="CHEBI:61963"/>
        <dbReference type="ChEBI" id="CHEBI:65315"/>
        <dbReference type="ChEBI" id="CHEBI:136798"/>
        <dbReference type="ChEBI" id="CHEBI:456215"/>
        <dbReference type="EC" id="2.8.1.4"/>
    </reaction>
</comment>
<dbReference type="GO" id="GO:0005829">
    <property type="term" value="C:cytosol"/>
    <property type="evidence" value="ECO:0007669"/>
    <property type="project" value="TreeGrafter"/>
</dbReference>
<evidence type="ECO:0000256" key="9">
    <source>
        <dbReference type="ARBA" id="ARBA00022977"/>
    </source>
</evidence>
<protein>
    <recommendedName>
        <fullName evidence="15 19">Probable tRNA sulfurtransferase</fullName>
        <ecNumber evidence="14 19">2.8.1.4</ecNumber>
    </recommendedName>
    <alternativeName>
        <fullName evidence="16 19">Sulfur carrier protein ThiS sulfurtransferase</fullName>
    </alternativeName>
    <alternativeName>
        <fullName evidence="17 19">Thiamine biosynthesis protein ThiI</fullName>
    </alternativeName>
    <alternativeName>
        <fullName evidence="18 19">tRNA 4-thiouridine synthase</fullName>
    </alternativeName>
</protein>
<dbReference type="InterPro" id="IPR004114">
    <property type="entry name" value="THUMP_dom"/>
</dbReference>
<dbReference type="FunFam" id="3.40.50.620:FF:000053">
    <property type="entry name" value="Probable tRNA sulfurtransferase"/>
    <property type="match status" value="1"/>
</dbReference>
<keyword evidence="5 19" id="KW-0808">Transferase</keyword>
<feature type="binding site" evidence="19">
    <location>
        <position position="289"/>
    </location>
    <ligand>
        <name>ATP</name>
        <dbReference type="ChEBI" id="CHEBI:30616"/>
    </ligand>
</feature>
<comment type="caution">
    <text evidence="21">The sequence shown here is derived from an EMBL/GenBank/DDBJ whole genome shotgun (WGS) entry which is preliminary data.</text>
</comment>
<dbReference type="RefSeq" id="WP_249314621.1">
    <property type="nucleotide sequence ID" value="NZ_JACRSR010000001.1"/>
</dbReference>
<dbReference type="EMBL" id="JACRSR010000001">
    <property type="protein sequence ID" value="MBC8530651.1"/>
    <property type="molecule type" value="Genomic_DNA"/>
</dbReference>
<dbReference type="Pfam" id="PF02568">
    <property type="entry name" value="ThiI"/>
    <property type="match status" value="1"/>
</dbReference>
<evidence type="ECO:0000313" key="21">
    <source>
        <dbReference type="EMBL" id="MBC8530651.1"/>
    </source>
</evidence>